<evidence type="ECO:0000313" key="3">
    <source>
        <dbReference type="Proteomes" id="UP000008065"/>
    </source>
</evidence>
<dbReference type="OrthoDB" id="5347061at2759"/>
<proteinExistence type="predicted"/>
<dbReference type="GeneID" id="20821734"/>
<sequence length="529" mass="59936">MSDGDGGHCGVAYIEAVDEAWKRCYVERSAASTTRLCVKCLNYNFSPKKLDPDQLPPLGERGYEKPAVFDTYDKLLVSSATCPLHKLVLEGLERTLARGTQQSLSKYGVGKNSKVFAFMLTMQSEGEATIGFFIIPPEEERLRHRILQAPRIAESYLRVYADKSLAHGTASSGRWARNPPLTPWSEPWLDWLKGWLNACLGKHGPECCTTLSGERIDELLPPVLPTRIIDVGPREGSGSARLVESQGERGHYTALSYCWGSSRKSDRPYLTTTETLEKHLSELPWDLLPKTLRDAILLTRAVGMRYLWIDSLCIIQDSNDDWEKEAARMGTLYAQARLVIAATIGTDAQAGLFPFQTYIHHPSRRSIPSWRRSPSLYFRNLPNERGSPQLNLPLFTRGWATQEWVLARRIVFWTQERMCWYCANECVGDDGNSVSTYSGLFQRYTTWKEIATLYSGRDLTYPTDKLIALSGIANEIQKQRPKDNRRRNTDNGRYFQEAGHSWSGGDQNEKLLLISTVKLWDSALDHDDP</sequence>
<dbReference type="EMBL" id="GL891304">
    <property type="protein sequence ID" value="EGO58328.1"/>
    <property type="molecule type" value="Genomic_DNA"/>
</dbReference>
<dbReference type="Pfam" id="PF06985">
    <property type="entry name" value="HET"/>
    <property type="match status" value="1"/>
</dbReference>
<dbReference type="RefSeq" id="XP_009851377.1">
    <property type="nucleotide sequence ID" value="XM_009853075.1"/>
</dbReference>
<dbReference type="PANTHER" id="PTHR33112:SF10">
    <property type="entry name" value="TOL"/>
    <property type="match status" value="1"/>
</dbReference>
<accession>F8ML03</accession>
<dbReference type="KEGG" id="nte:NEUTE1DRAFT101195"/>
<dbReference type="InterPro" id="IPR010730">
    <property type="entry name" value="HET"/>
</dbReference>
<feature type="domain" description="Heterokaryon incompatibility" evidence="1">
    <location>
        <begin position="252"/>
        <end position="403"/>
    </location>
</feature>
<dbReference type="VEuPathDB" id="FungiDB:NEUTE1DRAFT_101195"/>
<evidence type="ECO:0000259" key="1">
    <source>
        <dbReference type="Pfam" id="PF06985"/>
    </source>
</evidence>
<dbReference type="Proteomes" id="UP000008065">
    <property type="component" value="Unassembled WGS sequence"/>
</dbReference>
<organism evidence="2 3">
    <name type="scientific">Neurospora tetrasperma (strain FGSC 2508 / ATCC MYA-4615 / P0657)</name>
    <dbReference type="NCBI Taxonomy" id="510951"/>
    <lineage>
        <taxon>Eukaryota</taxon>
        <taxon>Fungi</taxon>
        <taxon>Dikarya</taxon>
        <taxon>Ascomycota</taxon>
        <taxon>Pezizomycotina</taxon>
        <taxon>Sordariomycetes</taxon>
        <taxon>Sordariomycetidae</taxon>
        <taxon>Sordariales</taxon>
        <taxon>Sordariaceae</taxon>
        <taxon>Neurospora</taxon>
    </lineage>
</organism>
<evidence type="ECO:0000313" key="2">
    <source>
        <dbReference type="EMBL" id="EGO58328.1"/>
    </source>
</evidence>
<reference evidence="3" key="1">
    <citation type="journal article" date="2011" name="Genetics">
        <title>Massive changes in genome architecture accompany the transition to self-fertility in the filamentous fungus Neurospora tetrasperma.</title>
        <authorList>
            <person name="Ellison C.E."/>
            <person name="Stajich J.E."/>
            <person name="Jacobson D.J."/>
            <person name="Natvig D.O."/>
            <person name="Lapidus A."/>
            <person name="Foster B."/>
            <person name="Aerts A."/>
            <person name="Riley R."/>
            <person name="Lindquist E.A."/>
            <person name="Grigoriev I.V."/>
            <person name="Taylor J.W."/>
        </authorList>
    </citation>
    <scope>NUCLEOTIDE SEQUENCE [LARGE SCALE GENOMIC DNA]</scope>
    <source>
        <strain evidence="3">FGSC 2508 / P0657</strain>
    </source>
</reference>
<name>F8ML03_NEUT8</name>
<dbReference type="HOGENOM" id="CLU_562113_0_0_1"/>
<protein>
    <recommendedName>
        <fullName evidence="1">Heterokaryon incompatibility domain-containing protein</fullName>
    </recommendedName>
</protein>
<dbReference type="PANTHER" id="PTHR33112">
    <property type="entry name" value="DOMAIN PROTEIN, PUTATIVE-RELATED"/>
    <property type="match status" value="1"/>
</dbReference>
<dbReference type="AlphaFoldDB" id="F8ML03"/>
<keyword evidence="3" id="KW-1185">Reference proteome</keyword>
<gene>
    <name evidence="2" type="ORF">NEUTE1DRAFT_101195</name>
</gene>